<organism evidence="2 3">
    <name type="scientific">Ammoniphilus oxalaticus</name>
    <dbReference type="NCBI Taxonomy" id="66863"/>
    <lineage>
        <taxon>Bacteria</taxon>
        <taxon>Bacillati</taxon>
        <taxon>Bacillota</taxon>
        <taxon>Bacilli</taxon>
        <taxon>Bacillales</taxon>
        <taxon>Paenibacillaceae</taxon>
        <taxon>Aneurinibacillus group</taxon>
        <taxon>Ammoniphilus</taxon>
    </lineage>
</organism>
<evidence type="ECO:0000313" key="3">
    <source>
        <dbReference type="Proteomes" id="UP000284219"/>
    </source>
</evidence>
<dbReference type="PANTHER" id="PTHR47396:SF1">
    <property type="entry name" value="ATP-DEPENDENT HELICASE IRC3-RELATED"/>
    <property type="match status" value="1"/>
</dbReference>
<dbReference type="GO" id="GO:0003824">
    <property type="term" value="F:catalytic activity"/>
    <property type="evidence" value="ECO:0007669"/>
    <property type="project" value="InterPro"/>
</dbReference>
<dbReference type="GO" id="GO:0003677">
    <property type="term" value="F:DNA binding"/>
    <property type="evidence" value="ECO:0007669"/>
    <property type="project" value="InterPro"/>
</dbReference>
<protein>
    <recommendedName>
        <fullName evidence="1">EcoEI R protein C-terminal domain-containing protein</fullName>
    </recommendedName>
</protein>
<accession>A0A419SKL2</accession>
<keyword evidence="3" id="KW-1185">Reference proteome</keyword>
<dbReference type="Pfam" id="PF08463">
    <property type="entry name" value="EcoEI_R_C"/>
    <property type="match status" value="1"/>
</dbReference>
<dbReference type="OrthoDB" id="9802848at2"/>
<gene>
    <name evidence="2" type="ORF">BEP19_09245</name>
</gene>
<evidence type="ECO:0000313" key="2">
    <source>
        <dbReference type="EMBL" id="RKD24554.1"/>
    </source>
</evidence>
<name>A0A419SKL2_9BACL</name>
<sequence length="256" mass="29714">MQTRNATKPIHSVIRTAEALSKLGTIPEVLDNKPTIEKVLTEEFWDNADIFELDEVREALRELIKYIERESQQLYYTNFQDEVLEVKESGPMFRANDLQSYRKKVHHYLVQHKDQLAIYKLNHNKPLTAQDVDMLEHILWNELGTKDDYERDFGDTPMPITKLVRQIVGLDREAANAAFSQFLSEERLNLQQTRFVRLIVDFIVKNGTLDKKILQQEPFKTVGSIVELFKDNIDDAKNIIGIIDEINRNAEEIAGA</sequence>
<dbReference type="InterPro" id="IPR013670">
    <property type="entry name" value="EcoEI_R_C_dom"/>
</dbReference>
<dbReference type="Proteomes" id="UP000284219">
    <property type="component" value="Unassembled WGS sequence"/>
</dbReference>
<proteinExistence type="predicted"/>
<dbReference type="PANTHER" id="PTHR47396">
    <property type="entry name" value="TYPE I RESTRICTION ENZYME ECOKI R PROTEIN"/>
    <property type="match status" value="1"/>
</dbReference>
<comment type="caution">
    <text evidence="2">The sequence shown here is derived from an EMBL/GenBank/DDBJ whole genome shotgun (WGS) entry which is preliminary data.</text>
</comment>
<reference evidence="2 3" key="1">
    <citation type="submission" date="2016-08" db="EMBL/GenBank/DDBJ databases">
        <title>Novel Firmicute Genomes.</title>
        <authorList>
            <person name="Poppleton D.I."/>
            <person name="Gribaldo S."/>
        </authorList>
    </citation>
    <scope>NUCLEOTIDE SEQUENCE [LARGE SCALE GENOMIC DNA]</scope>
    <source>
        <strain evidence="2 3">RAOx-1</strain>
    </source>
</reference>
<dbReference type="EMBL" id="MCHY01000008">
    <property type="protein sequence ID" value="RKD24554.1"/>
    <property type="molecule type" value="Genomic_DNA"/>
</dbReference>
<dbReference type="AlphaFoldDB" id="A0A419SKL2"/>
<feature type="domain" description="EcoEI R protein C-terminal" evidence="1">
    <location>
        <begin position="99"/>
        <end position="249"/>
    </location>
</feature>
<dbReference type="GO" id="GO:0005829">
    <property type="term" value="C:cytosol"/>
    <property type="evidence" value="ECO:0007669"/>
    <property type="project" value="TreeGrafter"/>
</dbReference>
<evidence type="ECO:0000259" key="1">
    <source>
        <dbReference type="Pfam" id="PF08463"/>
    </source>
</evidence>
<dbReference type="InterPro" id="IPR050742">
    <property type="entry name" value="Helicase_Restrict-Modif_Enz"/>
</dbReference>
<dbReference type="GO" id="GO:0006304">
    <property type="term" value="P:DNA modification"/>
    <property type="evidence" value="ECO:0007669"/>
    <property type="project" value="InterPro"/>
</dbReference>